<reference evidence="5" key="5">
    <citation type="submission" date="2025-09" db="UniProtKB">
        <authorList>
            <consortium name="Ensembl"/>
        </authorList>
    </citation>
    <scope>IDENTIFICATION</scope>
</reference>
<evidence type="ECO:0000313" key="5">
    <source>
        <dbReference type="Ensembl" id="ENSCMIP00000008383.1"/>
    </source>
</evidence>
<dbReference type="GO" id="GO:0055129">
    <property type="term" value="P:L-proline biosynthetic process"/>
    <property type="evidence" value="ECO:0007669"/>
    <property type="project" value="UniProtKB-UniPathway"/>
</dbReference>
<evidence type="ECO:0000256" key="2">
    <source>
        <dbReference type="ARBA" id="ARBA00023002"/>
    </source>
</evidence>
<comment type="similarity">
    <text evidence="1">Belongs to the pyrroline-5-carboxylate reductase family.</text>
</comment>
<dbReference type="Ensembl" id="ENSCMIT00000008621.1">
    <property type="protein sequence ID" value="ENSCMIP00000008383.1"/>
    <property type="gene ID" value="ENSCMIG00000004488.1"/>
</dbReference>
<dbReference type="Pfam" id="PF14748">
    <property type="entry name" value="P5CR_dimer"/>
    <property type="match status" value="1"/>
</dbReference>
<dbReference type="InterPro" id="IPR029036">
    <property type="entry name" value="P5CR_dimer"/>
</dbReference>
<dbReference type="Proteomes" id="UP000314986">
    <property type="component" value="Unassembled WGS sequence"/>
</dbReference>
<evidence type="ECO:0000259" key="3">
    <source>
        <dbReference type="Pfam" id="PF03807"/>
    </source>
</evidence>
<dbReference type="Pfam" id="PF03807">
    <property type="entry name" value="F420_oxidored"/>
    <property type="match status" value="1"/>
</dbReference>
<evidence type="ECO:0000313" key="6">
    <source>
        <dbReference type="Proteomes" id="UP000314986"/>
    </source>
</evidence>
<dbReference type="InterPro" id="IPR028939">
    <property type="entry name" value="P5C_Rdtase_cat_N"/>
</dbReference>
<proteinExistence type="inferred from homology"/>
<dbReference type="GeneTree" id="ENSGT00950000183044"/>
<organism evidence="5 6">
    <name type="scientific">Callorhinchus milii</name>
    <name type="common">Ghost shark</name>
    <dbReference type="NCBI Taxonomy" id="7868"/>
    <lineage>
        <taxon>Eukaryota</taxon>
        <taxon>Metazoa</taxon>
        <taxon>Chordata</taxon>
        <taxon>Craniata</taxon>
        <taxon>Vertebrata</taxon>
        <taxon>Chondrichthyes</taxon>
        <taxon>Holocephali</taxon>
        <taxon>Chimaeriformes</taxon>
        <taxon>Callorhinchidae</taxon>
        <taxon>Callorhinchus</taxon>
    </lineage>
</organism>
<dbReference type="Gene3D" id="1.10.3730.10">
    <property type="entry name" value="ProC C-terminal domain-like"/>
    <property type="match status" value="1"/>
</dbReference>
<evidence type="ECO:0000259" key="4">
    <source>
        <dbReference type="Pfam" id="PF14748"/>
    </source>
</evidence>
<dbReference type="Gene3D" id="3.40.50.720">
    <property type="entry name" value="NAD(P)-binding Rossmann-like Domain"/>
    <property type="match status" value="1"/>
</dbReference>
<dbReference type="STRING" id="7868.ENSCMIP00000008383"/>
<dbReference type="PANTHER" id="PTHR11645:SF0">
    <property type="entry name" value="PYRROLINE-5-CARBOXYLATE REDUCTASE 3"/>
    <property type="match status" value="1"/>
</dbReference>
<sequence length="297" mass="32011">MQIVWDVCHTPLMTLNGVIFFLPPPPPPPLRFQDNVHRGNVMGSAPSDKNLIQFKNAGMQTTHCNESVLRSCSVIFLTVKPNILPTVLGEIYSLVTPEHLLISVAAGITVQTLEKLLPAGTRVLRTMPNLACQVQEGTMVFCRGSHATEQDASHLQRLMSGCSLCEETPEAFINIHSGLSGSGVAYAYMFAEALADGGVKMGMPYHLSLRLAGQTLVVGIMYVCECVRMCVCAGTCVCGCACVCACLRVCVRACVFVCVHLCVWPRVCACVCVCVFGSGSDCPLSLSLSLWCLWVTV</sequence>
<reference evidence="6" key="1">
    <citation type="journal article" date="2006" name="Science">
        <title>Ancient noncoding elements conserved in the human genome.</title>
        <authorList>
            <person name="Venkatesh B."/>
            <person name="Kirkness E.F."/>
            <person name="Loh Y.H."/>
            <person name="Halpern A.L."/>
            <person name="Lee A.P."/>
            <person name="Johnson J."/>
            <person name="Dandona N."/>
            <person name="Viswanathan L.D."/>
            <person name="Tay A."/>
            <person name="Venter J.C."/>
            <person name="Strausberg R.L."/>
            <person name="Brenner S."/>
        </authorList>
    </citation>
    <scope>NUCLEOTIDE SEQUENCE [LARGE SCALE GENOMIC DNA]</scope>
</reference>
<dbReference type="SUPFAM" id="SSF48179">
    <property type="entry name" value="6-phosphogluconate dehydrogenase C-terminal domain-like"/>
    <property type="match status" value="1"/>
</dbReference>
<evidence type="ECO:0000256" key="1">
    <source>
        <dbReference type="ARBA" id="ARBA00005525"/>
    </source>
</evidence>
<dbReference type="AlphaFoldDB" id="A0A4W3GVQ6"/>
<keyword evidence="2" id="KW-0560">Oxidoreductase</keyword>
<protein>
    <submittedName>
        <fullName evidence="5">Pyrroline-5-carboxylate reductase 3</fullName>
    </submittedName>
</protein>
<name>A0A4W3GVQ6_CALMI</name>
<keyword evidence="6" id="KW-1185">Reference proteome</keyword>
<dbReference type="GO" id="GO:0004735">
    <property type="term" value="F:pyrroline-5-carboxylate reductase activity"/>
    <property type="evidence" value="ECO:0007669"/>
    <property type="project" value="TreeGrafter"/>
</dbReference>
<dbReference type="UniPathway" id="UPA00098">
    <property type="reaction ID" value="UER00361"/>
</dbReference>
<gene>
    <name evidence="5" type="primary">pycr3</name>
</gene>
<feature type="domain" description="Pyrroline-5-carboxylate reductase dimerisation" evidence="4">
    <location>
        <begin position="170"/>
        <end position="216"/>
    </location>
</feature>
<dbReference type="InParanoid" id="A0A4W3GVQ6"/>
<reference evidence="6" key="2">
    <citation type="journal article" date="2007" name="PLoS Biol.">
        <title>Survey sequencing and comparative analysis of the elephant shark (Callorhinchus milii) genome.</title>
        <authorList>
            <person name="Venkatesh B."/>
            <person name="Kirkness E.F."/>
            <person name="Loh Y.H."/>
            <person name="Halpern A.L."/>
            <person name="Lee A.P."/>
            <person name="Johnson J."/>
            <person name="Dandona N."/>
            <person name="Viswanathan L.D."/>
            <person name="Tay A."/>
            <person name="Venter J.C."/>
            <person name="Strausberg R.L."/>
            <person name="Brenner S."/>
        </authorList>
    </citation>
    <scope>NUCLEOTIDE SEQUENCE [LARGE SCALE GENOMIC DNA]</scope>
</reference>
<reference evidence="5" key="4">
    <citation type="submission" date="2025-08" db="UniProtKB">
        <authorList>
            <consortium name="Ensembl"/>
        </authorList>
    </citation>
    <scope>IDENTIFICATION</scope>
</reference>
<accession>A0A4W3GVQ6</accession>
<dbReference type="PANTHER" id="PTHR11645">
    <property type="entry name" value="PYRROLINE-5-CARBOXYLATE REDUCTASE"/>
    <property type="match status" value="1"/>
</dbReference>
<dbReference type="InterPro" id="IPR036291">
    <property type="entry name" value="NAD(P)-bd_dom_sf"/>
</dbReference>
<reference evidence="6" key="3">
    <citation type="journal article" date="2014" name="Nature">
        <title>Elephant shark genome provides unique insights into gnathostome evolution.</title>
        <authorList>
            <consortium name="International Elephant Shark Genome Sequencing Consortium"/>
            <person name="Venkatesh B."/>
            <person name="Lee A.P."/>
            <person name="Ravi V."/>
            <person name="Maurya A.K."/>
            <person name="Lian M.M."/>
            <person name="Swann J.B."/>
            <person name="Ohta Y."/>
            <person name="Flajnik M.F."/>
            <person name="Sutoh Y."/>
            <person name="Kasahara M."/>
            <person name="Hoon S."/>
            <person name="Gangu V."/>
            <person name="Roy S.W."/>
            <person name="Irimia M."/>
            <person name="Korzh V."/>
            <person name="Kondrychyn I."/>
            <person name="Lim Z.W."/>
            <person name="Tay B.H."/>
            <person name="Tohari S."/>
            <person name="Kong K.W."/>
            <person name="Ho S."/>
            <person name="Lorente-Galdos B."/>
            <person name="Quilez J."/>
            <person name="Marques-Bonet T."/>
            <person name="Raney B.J."/>
            <person name="Ingham P.W."/>
            <person name="Tay A."/>
            <person name="Hillier L.W."/>
            <person name="Minx P."/>
            <person name="Boehm T."/>
            <person name="Wilson R.K."/>
            <person name="Brenner S."/>
            <person name="Warren W.C."/>
        </authorList>
    </citation>
    <scope>NUCLEOTIDE SEQUENCE [LARGE SCALE GENOMIC DNA]</scope>
</reference>
<feature type="domain" description="Pyrroline-5-carboxylate reductase catalytic N-terminal" evidence="3">
    <location>
        <begin position="40"/>
        <end position="107"/>
    </location>
</feature>
<dbReference type="SUPFAM" id="SSF51735">
    <property type="entry name" value="NAD(P)-binding Rossmann-fold domains"/>
    <property type="match status" value="1"/>
</dbReference>
<dbReference type="InterPro" id="IPR008927">
    <property type="entry name" value="6-PGluconate_DH-like_C_sf"/>
</dbReference>